<organism evidence="1 2">
    <name type="scientific">Klebsiella pneumoniae</name>
    <dbReference type="NCBI Taxonomy" id="573"/>
    <lineage>
        <taxon>Bacteria</taxon>
        <taxon>Pseudomonadati</taxon>
        <taxon>Pseudomonadota</taxon>
        <taxon>Gammaproteobacteria</taxon>
        <taxon>Enterobacterales</taxon>
        <taxon>Enterobacteriaceae</taxon>
        <taxon>Klebsiella/Raoultella group</taxon>
        <taxon>Klebsiella</taxon>
        <taxon>Klebsiella pneumoniae complex</taxon>
    </lineage>
</organism>
<sequence>MRQNDSDENRPSRRRQFISDRQELLRVFRAAHAARRFEANGFSTPISRITSIMMRALSGVAFTGTLPVEF</sequence>
<protein>
    <submittedName>
        <fullName evidence="1">Uncharacterized protein</fullName>
    </submittedName>
</protein>
<reference evidence="1 2" key="1">
    <citation type="submission" date="2018-06" db="EMBL/GenBank/DDBJ databases">
        <authorList>
            <consortium name="Pathogen Informatics"/>
            <person name="Doyle S."/>
        </authorList>
    </citation>
    <scope>NUCLEOTIDE SEQUENCE [LARGE SCALE GENOMIC DNA]</scope>
    <source>
        <strain evidence="1 2">NCTC9140</strain>
    </source>
</reference>
<gene>
    <name evidence="1" type="ORF">NCTC9140_01709</name>
</gene>
<name>A0A377TK57_KLEPN</name>
<dbReference type="Proteomes" id="UP000254938">
    <property type="component" value="Unassembled WGS sequence"/>
</dbReference>
<proteinExistence type="predicted"/>
<evidence type="ECO:0000313" key="1">
    <source>
        <dbReference type="EMBL" id="STS80012.1"/>
    </source>
</evidence>
<accession>A0A377TK57</accession>
<dbReference type="AlphaFoldDB" id="A0A377TK57"/>
<evidence type="ECO:0000313" key="2">
    <source>
        <dbReference type="Proteomes" id="UP000254938"/>
    </source>
</evidence>
<dbReference type="EMBL" id="UGKQ01000007">
    <property type="protein sequence ID" value="STS80012.1"/>
    <property type="molecule type" value="Genomic_DNA"/>
</dbReference>